<dbReference type="AlphaFoldDB" id="E6W153"/>
<feature type="signal peptide" evidence="1">
    <location>
        <begin position="1"/>
        <end position="19"/>
    </location>
</feature>
<reference evidence="2 3" key="1">
    <citation type="submission" date="2010-12" db="EMBL/GenBank/DDBJ databases">
        <title>Complete sequence of Desulfurispirillum indicum S5.</title>
        <authorList>
            <consortium name="US DOE Joint Genome Institute"/>
            <person name="Lucas S."/>
            <person name="Copeland A."/>
            <person name="Lapidus A."/>
            <person name="Cheng J.-F."/>
            <person name="Goodwin L."/>
            <person name="Pitluck S."/>
            <person name="Chertkov O."/>
            <person name="Held B."/>
            <person name="Detter J.C."/>
            <person name="Han C."/>
            <person name="Tapia R."/>
            <person name="Land M."/>
            <person name="Hauser L."/>
            <person name="Kyrpides N."/>
            <person name="Ivanova N."/>
            <person name="Mikhailova N."/>
            <person name="Haggblom M."/>
            <person name="Rauschenbach I."/>
            <person name="Bini E."/>
            <person name="Woyke T."/>
        </authorList>
    </citation>
    <scope>NUCLEOTIDE SEQUENCE [LARGE SCALE GENOMIC DNA]</scope>
    <source>
        <strain evidence="3">ATCC BAA-1389 / DSM 22839 / S5</strain>
    </source>
</reference>
<name>E6W153_DESIS</name>
<keyword evidence="3" id="KW-1185">Reference proteome</keyword>
<evidence type="ECO:0000256" key="1">
    <source>
        <dbReference type="SAM" id="SignalP"/>
    </source>
</evidence>
<protein>
    <recommendedName>
        <fullName evidence="4">Outer membrane protein beta-barrel domain-containing protein</fullName>
    </recommendedName>
</protein>
<dbReference type="RefSeq" id="WP_013506353.1">
    <property type="nucleotide sequence ID" value="NC_014836.1"/>
</dbReference>
<dbReference type="InParanoid" id="E6W153"/>
<sequence>MRLVFVVLMFSALTQPSTAQTRESSGPGLLVGLQLNMIYEHEPFGGRDPLGFELGGVWLMLSKLPDPLFYASVEPRVTFFSNSSDAENFERQRNEDGERICWDRRREREVDDRRCRFFNEEEYSALLETGVFLDRLIGVPVGIGAGYRLGGSLEGTYYSITYGGGIVLRGNRDYMLLSFTIPLAGGAR</sequence>
<evidence type="ECO:0000313" key="3">
    <source>
        <dbReference type="Proteomes" id="UP000002572"/>
    </source>
</evidence>
<dbReference type="KEGG" id="din:Selin_1744"/>
<keyword evidence="1" id="KW-0732">Signal</keyword>
<organism evidence="2 3">
    <name type="scientific">Desulfurispirillum indicum (strain ATCC BAA-1389 / DSM 22839 / S5)</name>
    <dbReference type="NCBI Taxonomy" id="653733"/>
    <lineage>
        <taxon>Bacteria</taxon>
        <taxon>Pseudomonadati</taxon>
        <taxon>Chrysiogenota</taxon>
        <taxon>Chrysiogenia</taxon>
        <taxon>Chrysiogenales</taxon>
        <taxon>Chrysiogenaceae</taxon>
        <taxon>Desulfurispirillum</taxon>
    </lineage>
</organism>
<dbReference type="EMBL" id="CP002432">
    <property type="protein sequence ID" value="ADU66473.1"/>
    <property type="molecule type" value="Genomic_DNA"/>
</dbReference>
<feature type="chain" id="PRO_5003214167" description="Outer membrane protein beta-barrel domain-containing protein" evidence="1">
    <location>
        <begin position="20"/>
        <end position="188"/>
    </location>
</feature>
<dbReference type="HOGENOM" id="CLU_1438956_0_0_0"/>
<proteinExistence type="predicted"/>
<dbReference type="eggNOG" id="ENOG502ZRE8">
    <property type="taxonomic scope" value="Bacteria"/>
</dbReference>
<evidence type="ECO:0008006" key="4">
    <source>
        <dbReference type="Google" id="ProtNLM"/>
    </source>
</evidence>
<dbReference type="Proteomes" id="UP000002572">
    <property type="component" value="Chromosome"/>
</dbReference>
<evidence type="ECO:0000313" key="2">
    <source>
        <dbReference type="EMBL" id="ADU66473.1"/>
    </source>
</evidence>
<gene>
    <name evidence="2" type="ordered locus">Selin_1744</name>
</gene>
<accession>E6W153</accession>